<dbReference type="InterPro" id="IPR050235">
    <property type="entry name" value="CK1_Ser-Thr_kinase"/>
</dbReference>
<dbReference type="InterPro" id="IPR008271">
    <property type="entry name" value="Ser/Thr_kinase_AS"/>
</dbReference>
<evidence type="ECO:0000256" key="1">
    <source>
        <dbReference type="ARBA" id="ARBA00012513"/>
    </source>
</evidence>
<dbReference type="PROSITE" id="PS00108">
    <property type="entry name" value="PROTEIN_KINASE_ST"/>
    <property type="match status" value="1"/>
</dbReference>
<keyword evidence="3" id="KW-1185">Reference proteome</keyword>
<accession>A0A915J8C6</accession>
<sequence length="344" mass="40398">MRKNSRSMRGMGSKRERTIRVDDETPLDDFFKPKDLLNNRWEVENKISSGAFGQVYKVVDTNTGLKAALKAEMSEPLYKAQLPLELKIMKLLQGHTHAPQIYAAGVLNKRHNFIVMQLLGRSLNDLRRQCPEDNKRFSRSTSVRLAKQCLDAIKSVHKINFLHRDIKPSNYVMGLPDSSQKDVVFLLDYGLSRTFVDEKGHHRRERPTAGFRGTLKYASIASHKRKDLGRRDDLIMHFYMTYEFYVGQLPWRKLTTHEAVCESKEAHPISVMVKEIGEKEYIRYVDHLQSLKFDDKPDFELLINYCDKVMKRRKFDDSMDWDWDNEFKLLKEQDSSRNEEEDED</sequence>
<dbReference type="Pfam" id="PF00069">
    <property type="entry name" value="Pkinase"/>
    <property type="match status" value="1"/>
</dbReference>
<dbReference type="GO" id="GO:0005524">
    <property type="term" value="F:ATP binding"/>
    <property type="evidence" value="ECO:0007669"/>
    <property type="project" value="InterPro"/>
</dbReference>
<feature type="domain" description="Protein kinase" evidence="2">
    <location>
        <begin position="41"/>
        <end position="310"/>
    </location>
</feature>
<dbReference type="PANTHER" id="PTHR11909">
    <property type="entry name" value="CASEIN KINASE-RELATED"/>
    <property type="match status" value="1"/>
</dbReference>
<evidence type="ECO:0000259" key="2">
    <source>
        <dbReference type="PROSITE" id="PS50011"/>
    </source>
</evidence>
<organism evidence="3 4">
    <name type="scientific">Romanomermis culicivorax</name>
    <name type="common">Nematode worm</name>
    <dbReference type="NCBI Taxonomy" id="13658"/>
    <lineage>
        <taxon>Eukaryota</taxon>
        <taxon>Metazoa</taxon>
        <taxon>Ecdysozoa</taxon>
        <taxon>Nematoda</taxon>
        <taxon>Enoplea</taxon>
        <taxon>Dorylaimia</taxon>
        <taxon>Mermithida</taxon>
        <taxon>Mermithoidea</taxon>
        <taxon>Mermithidae</taxon>
        <taxon>Romanomermis</taxon>
    </lineage>
</organism>
<reference evidence="4" key="1">
    <citation type="submission" date="2022-11" db="UniProtKB">
        <authorList>
            <consortium name="WormBaseParasite"/>
        </authorList>
    </citation>
    <scope>IDENTIFICATION</scope>
</reference>
<proteinExistence type="predicted"/>
<dbReference type="SUPFAM" id="SSF56112">
    <property type="entry name" value="Protein kinase-like (PK-like)"/>
    <property type="match status" value="1"/>
</dbReference>
<name>A0A915J8C6_ROMCU</name>
<dbReference type="InterPro" id="IPR011009">
    <property type="entry name" value="Kinase-like_dom_sf"/>
</dbReference>
<dbReference type="GO" id="GO:0004674">
    <property type="term" value="F:protein serine/threonine kinase activity"/>
    <property type="evidence" value="ECO:0007669"/>
    <property type="project" value="UniProtKB-EC"/>
</dbReference>
<dbReference type="OMA" id="FRSIHEC"/>
<dbReference type="InterPro" id="IPR000719">
    <property type="entry name" value="Prot_kinase_dom"/>
</dbReference>
<evidence type="ECO:0000313" key="3">
    <source>
        <dbReference type="Proteomes" id="UP000887565"/>
    </source>
</evidence>
<evidence type="ECO:0000313" key="4">
    <source>
        <dbReference type="WBParaSite" id="nRc.2.0.1.t22406-RA"/>
    </source>
</evidence>
<dbReference type="Gene3D" id="1.10.510.10">
    <property type="entry name" value="Transferase(Phosphotransferase) domain 1"/>
    <property type="match status" value="1"/>
</dbReference>
<dbReference type="SMART" id="SM00220">
    <property type="entry name" value="S_TKc"/>
    <property type="match status" value="1"/>
</dbReference>
<dbReference type="Proteomes" id="UP000887565">
    <property type="component" value="Unplaced"/>
</dbReference>
<protein>
    <recommendedName>
        <fullName evidence="1">non-specific serine/threonine protein kinase</fullName>
        <ecNumber evidence="1">2.7.11.1</ecNumber>
    </recommendedName>
</protein>
<dbReference type="WBParaSite" id="nRc.2.0.1.t22406-RA">
    <property type="protein sequence ID" value="nRc.2.0.1.t22406-RA"/>
    <property type="gene ID" value="nRc.2.0.1.g22406"/>
</dbReference>
<dbReference type="PROSITE" id="PS50011">
    <property type="entry name" value="PROTEIN_KINASE_DOM"/>
    <property type="match status" value="1"/>
</dbReference>
<dbReference type="EC" id="2.7.11.1" evidence="1"/>
<dbReference type="AlphaFoldDB" id="A0A915J8C6"/>